<evidence type="ECO:0000313" key="2">
    <source>
        <dbReference type="Proteomes" id="UP000249390"/>
    </source>
</evidence>
<dbReference type="Proteomes" id="UP000249390">
    <property type="component" value="Unassembled WGS sequence"/>
</dbReference>
<organism evidence="1 2">
    <name type="scientific">Cuscuta australis</name>
    <dbReference type="NCBI Taxonomy" id="267555"/>
    <lineage>
        <taxon>Eukaryota</taxon>
        <taxon>Viridiplantae</taxon>
        <taxon>Streptophyta</taxon>
        <taxon>Embryophyta</taxon>
        <taxon>Tracheophyta</taxon>
        <taxon>Spermatophyta</taxon>
        <taxon>Magnoliopsida</taxon>
        <taxon>eudicotyledons</taxon>
        <taxon>Gunneridae</taxon>
        <taxon>Pentapetalae</taxon>
        <taxon>asterids</taxon>
        <taxon>lamiids</taxon>
        <taxon>Solanales</taxon>
        <taxon>Convolvulaceae</taxon>
        <taxon>Cuscuteae</taxon>
        <taxon>Cuscuta</taxon>
        <taxon>Cuscuta subgen. Grammica</taxon>
        <taxon>Cuscuta sect. Cleistogrammica</taxon>
    </lineage>
</organism>
<dbReference type="EMBL" id="NQVE01000175">
    <property type="protein sequence ID" value="RAL42291.1"/>
    <property type="molecule type" value="Genomic_DNA"/>
</dbReference>
<proteinExistence type="predicted"/>
<dbReference type="AlphaFoldDB" id="A0A328DDH7"/>
<sequence>MLDLNCHQQEHQKQQLKRLGGMNSHDYSFFGSYVESLVLLDKGEEHTVGYESQLRLALSFYSLDYLILQGTMSCDGYDDDGDSENGDGDDIIPRPLAVKVDDTSLVLWFDSHLCLFSLNCVLALNAFFFEPRS</sequence>
<gene>
    <name evidence="1" type="ORF">DM860_012074</name>
</gene>
<reference evidence="1 2" key="1">
    <citation type="submission" date="2018-06" db="EMBL/GenBank/DDBJ databases">
        <title>The Genome of Cuscuta australis (Dodder) Provides Insight into the Evolution of Plant Parasitism.</title>
        <authorList>
            <person name="Liu H."/>
        </authorList>
    </citation>
    <scope>NUCLEOTIDE SEQUENCE [LARGE SCALE GENOMIC DNA]</scope>
    <source>
        <strain evidence="2">cv. Yunnan</strain>
        <tissue evidence="1">Vines</tissue>
    </source>
</reference>
<keyword evidence="2" id="KW-1185">Reference proteome</keyword>
<name>A0A328DDH7_9ASTE</name>
<protein>
    <submittedName>
        <fullName evidence="1">Uncharacterized protein</fullName>
    </submittedName>
</protein>
<comment type="caution">
    <text evidence="1">The sequence shown here is derived from an EMBL/GenBank/DDBJ whole genome shotgun (WGS) entry which is preliminary data.</text>
</comment>
<evidence type="ECO:0000313" key="1">
    <source>
        <dbReference type="EMBL" id="RAL42291.1"/>
    </source>
</evidence>
<accession>A0A328DDH7</accession>